<name>A0A2H4SC10_CORMI</name>
<sequence>MVSLSSRRELANVLLTTSTRLNFAMTEPNTVYVITGANRGIGLCMAQSLLTRRQTTVVATVRSDAARTQLLTGTASVVPAAGSKLVSALVDYSAELEADDISRVLGAALAENGVDHVDVVVANAGHAMGMEGVLTTTAAQMRALYNINTIGPLVTLQGLWPLMTRARAERARPGKAAFVLVSSSVGSIGGMEPVPGGAYGPSKAAANWIAKAVHAQLGGEGGVVGVAVHPGWVRTRMGDAAATSWGVPEGKGPTLSPEESAMHVLEVVDRAEEFGGKFVMEGGQELLW</sequence>
<dbReference type="AlphaFoldDB" id="A0A2H4SC10"/>
<dbReference type="EMBL" id="CP023323">
    <property type="protein sequence ID" value="ATY60654.1"/>
    <property type="molecule type" value="Genomic_DNA"/>
</dbReference>
<dbReference type="GO" id="GO:0005737">
    <property type="term" value="C:cytoplasm"/>
    <property type="evidence" value="ECO:0007669"/>
    <property type="project" value="TreeGrafter"/>
</dbReference>
<dbReference type="VEuPathDB" id="FungiDB:A9K55_005582"/>
<dbReference type="InterPro" id="IPR002347">
    <property type="entry name" value="SDR_fam"/>
</dbReference>
<dbReference type="Gene3D" id="3.40.50.720">
    <property type="entry name" value="NAD(P)-binding Rossmann-like Domain"/>
    <property type="match status" value="1"/>
</dbReference>
<evidence type="ECO:0000313" key="3">
    <source>
        <dbReference type="Proteomes" id="UP000323067"/>
    </source>
</evidence>
<dbReference type="Pfam" id="PF00106">
    <property type="entry name" value="adh_short"/>
    <property type="match status" value="1"/>
</dbReference>
<dbReference type="Proteomes" id="UP000323067">
    <property type="component" value="Chromosome vi"/>
</dbReference>
<dbReference type="PRINTS" id="PR00081">
    <property type="entry name" value="GDHRDH"/>
</dbReference>
<accession>A0A2H4SC10</accession>
<gene>
    <name evidence="2" type="ORF">A9K55_005582</name>
</gene>
<organism evidence="2 3">
    <name type="scientific">Cordyceps militaris</name>
    <name type="common">Caterpillar fungus</name>
    <name type="synonym">Clavaria militaris</name>
    <dbReference type="NCBI Taxonomy" id="73501"/>
    <lineage>
        <taxon>Eukaryota</taxon>
        <taxon>Fungi</taxon>
        <taxon>Dikarya</taxon>
        <taxon>Ascomycota</taxon>
        <taxon>Pezizomycotina</taxon>
        <taxon>Sordariomycetes</taxon>
        <taxon>Hypocreomycetidae</taxon>
        <taxon>Hypocreales</taxon>
        <taxon>Cordycipitaceae</taxon>
        <taxon>Cordyceps</taxon>
    </lineage>
</organism>
<evidence type="ECO:0000256" key="1">
    <source>
        <dbReference type="ARBA" id="ARBA00006484"/>
    </source>
</evidence>
<comment type="similarity">
    <text evidence="1">Belongs to the short-chain dehydrogenases/reductases (SDR) family.</text>
</comment>
<evidence type="ECO:0000313" key="2">
    <source>
        <dbReference type="EMBL" id="ATY60654.1"/>
    </source>
</evidence>
<dbReference type="GO" id="GO:0016491">
    <property type="term" value="F:oxidoreductase activity"/>
    <property type="evidence" value="ECO:0007669"/>
    <property type="project" value="TreeGrafter"/>
</dbReference>
<proteinExistence type="inferred from homology"/>
<dbReference type="PANTHER" id="PTHR43544:SF26">
    <property type="entry name" value="SHORT CHAIN DEHYDROGENASE_REDUCTASE FAMILY OXIDOREDUCTASE (JCVI)"/>
    <property type="match status" value="1"/>
</dbReference>
<dbReference type="PANTHER" id="PTHR43544">
    <property type="entry name" value="SHORT-CHAIN DEHYDROGENASE/REDUCTASE"/>
    <property type="match status" value="1"/>
</dbReference>
<dbReference type="InterPro" id="IPR051468">
    <property type="entry name" value="Fungal_SecMetab_SDRs"/>
</dbReference>
<reference evidence="2 3" key="1">
    <citation type="journal article" date="2017" name="BMC Genomics">
        <title>Chromosome level assembly and secondary metabolite potential of the parasitic fungus Cordyceps militaris.</title>
        <authorList>
            <person name="Kramer G.J."/>
            <person name="Nodwell J.R."/>
        </authorList>
    </citation>
    <scope>NUCLEOTIDE SEQUENCE [LARGE SCALE GENOMIC DNA]</scope>
    <source>
        <strain evidence="2 3">ATCC 34164</strain>
    </source>
</reference>
<dbReference type="InterPro" id="IPR036291">
    <property type="entry name" value="NAD(P)-bd_dom_sf"/>
</dbReference>
<protein>
    <submittedName>
        <fullName evidence="2">Short-chain dehydrogenase reductase SDR</fullName>
    </submittedName>
</protein>
<dbReference type="VEuPathDB" id="FungiDB:CCM_03400"/>
<dbReference type="SUPFAM" id="SSF51735">
    <property type="entry name" value="NAD(P)-binding Rossmann-fold domains"/>
    <property type="match status" value="1"/>
</dbReference>
<dbReference type="OrthoDB" id="7289984at2759"/>